<gene>
    <name evidence="1" type="ORF">NVS89_09290</name>
</gene>
<dbReference type="Proteomes" id="UP001151088">
    <property type="component" value="Unassembled WGS sequence"/>
</dbReference>
<reference evidence="1" key="1">
    <citation type="submission" date="2022-08" db="EMBL/GenBank/DDBJ databases">
        <authorList>
            <person name="Li F."/>
        </authorList>
    </citation>
    <scope>NUCLEOTIDE SEQUENCE</scope>
    <source>
        <strain evidence="1">MQZ15Z-1</strain>
    </source>
</reference>
<comment type="caution">
    <text evidence="1">The sequence shown here is derived from an EMBL/GenBank/DDBJ whole genome shotgun (WGS) entry which is preliminary data.</text>
</comment>
<evidence type="ECO:0000313" key="1">
    <source>
        <dbReference type="EMBL" id="MCS0495291.1"/>
    </source>
</evidence>
<organism evidence="1 2">
    <name type="scientific">Ancylobacter mangrovi</name>
    <dbReference type="NCBI Taxonomy" id="2972472"/>
    <lineage>
        <taxon>Bacteria</taxon>
        <taxon>Pseudomonadati</taxon>
        <taxon>Pseudomonadota</taxon>
        <taxon>Alphaproteobacteria</taxon>
        <taxon>Hyphomicrobiales</taxon>
        <taxon>Xanthobacteraceae</taxon>
        <taxon>Ancylobacter</taxon>
    </lineage>
</organism>
<accession>A0A9X2T3S8</accession>
<dbReference type="Pfam" id="PF08837">
    <property type="entry name" value="DUF1810"/>
    <property type="match status" value="1"/>
</dbReference>
<dbReference type="PIRSF" id="PIRSF008546">
    <property type="entry name" value="UCP008546"/>
    <property type="match status" value="1"/>
</dbReference>
<dbReference type="InterPro" id="IPR014937">
    <property type="entry name" value="DUF1810"/>
</dbReference>
<keyword evidence="2" id="KW-1185">Reference proteome</keyword>
<dbReference type="InterPro" id="IPR036287">
    <property type="entry name" value="Rv1873-like_sf"/>
</dbReference>
<dbReference type="RefSeq" id="WP_258732338.1">
    <property type="nucleotide sequence ID" value="NZ_JANTHZ010000002.1"/>
</dbReference>
<dbReference type="SUPFAM" id="SSF140736">
    <property type="entry name" value="Rv1873-like"/>
    <property type="match status" value="1"/>
</dbReference>
<evidence type="ECO:0000313" key="2">
    <source>
        <dbReference type="Proteomes" id="UP001151088"/>
    </source>
</evidence>
<proteinExistence type="predicted"/>
<protein>
    <submittedName>
        <fullName evidence="1">DUF1810 domain-containing protein</fullName>
    </submittedName>
</protein>
<dbReference type="EMBL" id="JANTHZ010000002">
    <property type="protein sequence ID" value="MCS0495291.1"/>
    <property type="molecule type" value="Genomic_DNA"/>
</dbReference>
<sequence>MTDFDAARFVDAQAPVLAEVEAELAAGRKRTHWMWFVFPQLAGLGLSPTAQRFALAGLGEAKAYLADPVLGERLRRHVRLMLRHRATPVRTVLGSPDDLKFRSCLTLFRAAATDPADAELFAEGLQAFYRGELDARTLELLGQS</sequence>
<name>A0A9X2T3S8_9HYPH</name>
<dbReference type="Gene3D" id="1.25.40.380">
    <property type="entry name" value="Protein of unknown function DUF1810"/>
    <property type="match status" value="1"/>
</dbReference>
<dbReference type="AlphaFoldDB" id="A0A9X2T3S8"/>